<feature type="transmembrane region" description="Helical" evidence="1">
    <location>
        <begin position="141"/>
        <end position="162"/>
    </location>
</feature>
<dbReference type="RefSeq" id="WP_079420723.1">
    <property type="nucleotide sequence ID" value="NZ_MBTG01000065.1"/>
</dbReference>
<keyword evidence="1" id="KW-0812">Transmembrane</keyword>
<dbReference type="AlphaFoldDB" id="A0A1V4H8T0"/>
<comment type="caution">
    <text evidence="2">The sequence shown here is derived from an EMBL/GenBank/DDBJ whole genome shotgun (WGS) entry which is preliminary data.</text>
</comment>
<name>A0A1V4H8T0_9BACL</name>
<protein>
    <submittedName>
        <fullName evidence="2">Uncharacterized protein</fullName>
    </submittedName>
</protein>
<gene>
    <name evidence="2" type="ORF">BC351_40360</name>
</gene>
<dbReference type="OrthoDB" id="2625547at2"/>
<evidence type="ECO:0000256" key="1">
    <source>
        <dbReference type="SAM" id="Phobius"/>
    </source>
</evidence>
<organism evidence="2 3">
    <name type="scientific">Paenibacillus ferrarius</name>
    <dbReference type="NCBI Taxonomy" id="1469647"/>
    <lineage>
        <taxon>Bacteria</taxon>
        <taxon>Bacillati</taxon>
        <taxon>Bacillota</taxon>
        <taxon>Bacilli</taxon>
        <taxon>Bacillales</taxon>
        <taxon>Paenibacillaceae</taxon>
        <taxon>Paenibacillus</taxon>
    </lineage>
</organism>
<dbReference type="EMBL" id="MBTG01000065">
    <property type="protein sequence ID" value="OPH47343.1"/>
    <property type="molecule type" value="Genomic_DNA"/>
</dbReference>
<accession>A0A1V4H8T0</accession>
<keyword evidence="1" id="KW-0472">Membrane</keyword>
<reference evidence="3" key="1">
    <citation type="submission" date="2016-07" db="EMBL/GenBank/DDBJ databases">
        <authorList>
            <person name="Florea S."/>
            <person name="Webb J.S."/>
            <person name="Jaromczyk J."/>
            <person name="Schardl C.L."/>
        </authorList>
    </citation>
    <scope>NUCLEOTIDE SEQUENCE [LARGE SCALE GENOMIC DNA]</scope>
    <source>
        <strain evidence="3">CY1</strain>
    </source>
</reference>
<proteinExistence type="predicted"/>
<sequence>MNFDELTEKSFKTISRRIQRAPRNKLSEFNEKGTLKSTFSVTSSFGALTAEMKNELSEFLDSLSKTDLKLRDVKKLQGSLDKFISQEYEHHRKYLEKINILDVGNVNWDEFIQGEVSDTTAGIQIKVLIIKKMICDGKKRVLWDIGKILITAIIGGVIGAYIKHYFDIQIPVIKK</sequence>
<keyword evidence="1" id="KW-1133">Transmembrane helix</keyword>
<evidence type="ECO:0000313" key="3">
    <source>
        <dbReference type="Proteomes" id="UP000190626"/>
    </source>
</evidence>
<dbReference type="Proteomes" id="UP000190626">
    <property type="component" value="Unassembled WGS sequence"/>
</dbReference>
<keyword evidence="3" id="KW-1185">Reference proteome</keyword>
<evidence type="ECO:0000313" key="2">
    <source>
        <dbReference type="EMBL" id="OPH47343.1"/>
    </source>
</evidence>